<dbReference type="RefSeq" id="WP_192536516.1">
    <property type="nucleotide sequence ID" value="NZ_RRZB01000001.1"/>
</dbReference>
<dbReference type="Gene3D" id="1.10.10.10">
    <property type="entry name" value="Winged helix-like DNA-binding domain superfamily/Winged helix DNA-binding domain"/>
    <property type="match status" value="1"/>
</dbReference>
<dbReference type="SUPFAM" id="SSF48008">
    <property type="entry name" value="GntR ligand-binding domain-like"/>
    <property type="match status" value="1"/>
</dbReference>
<dbReference type="Pfam" id="PF00392">
    <property type="entry name" value="GntR"/>
    <property type="match status" value="1"/>
</dbReference>
<dbReference type="InterPro" id="IPR036388">
    <property type="entry name" value="WH-like_DNA-bd_sf"/>
</dbReference>
<dbReference type="InterPro" id="IPR011711">
    <property type="entry name" value="GntR_C"/>
</dbReference>
<keyword evidence="3" id="KW-0804">Transcription</keyword>
<evidence type="ECO:0000313" key="5">
    <source>
        <dbReference type="EMBL" id="MBE0461985.1"/>
    </source>
</evidence>
<sequence length="227" mass="25353">MNAVIQKSTLLASRAEIAYNTIEEMIVTLELAPGESLTEQALCARLDMGRTPVREALLRLKHDYLLAVLPRQGILIRPIDTTTALEALDVRHHVEGLLIERAARLASESQRAEFLHMARQAEHSLETRDNKLFSRIDKRFNERVCEAANHDVAARAVMPLHAVSRRIGFFLAQVAHHEPAATVRPHIEIMQSIAANDGKSALAALSKLHHLTRQQTLAIERDGLLHS</sequence>
<dbReference type="Proteomes" id="UP001645038">
    <property type="component" value="Unassembled WGS sequence"/>
</dbReference>
<dbReference type="Gene3D" id="1.20.120.530">
    <property type="entry name" value="GntR ligand-binding domain-like"/>
    <property type="match status" value="1"/>
</dbReference>
<dbReference type="Pfam" id="PF07729">
    <property type="entry name" value="FCD"/>
    <property type="match status" value="1"/>
</dbReference>
<feature type="domain" description="HTH gntR-type" evidence="4">
    <location>
        <begin position="12"/>
        <end position="79"/>
    </location>
</feature>
<protein>
    <submittedName>
        <fullName evidence="5">GntR family transcriptional regulator</fullName>
    </submittedName>
</protein>
<dbReference type="EMBL" id="RRZB01000001">
    <property type="protein sequence ID" value="MBE0461985.1"/>
    <property type="molecule type" value="Genomic_DNA"/>
</dbReference>
<dbReference type="SUPFAM" id="SSF46785">
    <property type="entry name" value="Winged helix' DNA-binding domain"/>
    <property type="match status" value="1"/>
</dbReference>
<dbReference type="SMART" id="SM00345">
    <property type="entry name" value="HTH_GNTR"/>
    <property type="match status" value="1"/>
</dbReference>
<dbReference type="SMART" id="SM00895">
    <property type="entry name" value="FCD"/>
    <property type="match status" value="1"/>
</dbReference>
<dbReference type="PANTHER" id="PTHR43537">
    <property type="entry name" value="TRANSCRIPTIONAL REGULATOR, GNTR FAMILY"/>
    <property type="match status" value="1"/>
</dbReference>
<evidence type="ECO:0000313" key="6">
    <source>
        <dbReference type="Proteomes" id="UP001645038"/>
    </source>
</evidence>
<keyword evidence="1" id="KW-0805">Transcription regulation</keyword>
<evidence type="ECO:0000256" key="2">
    <source>
        <dbReference type="ARBA" id="ARBA00023125"/>
    </source>
</evidence>
<keyword evidence="6" id="KW-1185">Reference proteome</keyword>
<evidence type="ECO:0000256" key="3">
    <source>
        <dbReference type="ARBA" id="ARBA00023163"/>
    </source>
</evidence>
<reference evidence="5 6" key="1">
    <citation type="submission" date="2020-07" db="EMBL/GenBank/DDBJ databases">
        <title>Halophilic bacteria isolated from french cheeses.</title>
        <authorList>
            <person name="Kothe C.I."/>
            <person name="Farah-Kraiem B."/>
            <person name="Renault P."/>
            <person name="Dridi B."/>
        </authorList>
    </citation>
    <scope>NUCLEOTIDE SEQUENCE [LARGE SCALE GENOMIC DNA]</scope>
    <source>
        <strain evidence="5 6">FME20</strain>
    </source>
</reference>
<name>A0ABR9FTM0_9GAMM</name>
<proteinExistence type="predicted"/>
<dbReference type="PROSITE" id="PS50949">
    <property type="entry name" value="HTH_GNTR"/>
    <property type="match status" value="1"/>
</dbReference>
<accession>A0ABR9FTM0</accession>
<gene>
    <name evidence="5" type="ORF">EI547_00745</name>
</gene>
<dbReference type="PANTHER" id="PTHR43537:SF45">
    <property type="entry name" value="GNTR FAMILY REGULATORY PROTEIN"/>
    <property type="match status" value="1"/>
</dbReference>
<dbReference type="InterPro" id="IPR000524">
    <property type="entry name" value="Tscrpt_reg_HTH_GntR"/>
</dbReference>
<evidence type="ECO:0000259" key="4">
    <source>
        <dbReference type="PROSITE" id="PS50949"/>
    </source>
</evidence>
<keyword evidence="2" id="KW-0238">DNA-binding</keyword>
<dbReference type="InterPro" id="IPR008920">
    <property type="entry name" value="TF_FadR/GntR_C"/>
</dbReference>
<comment type="caution">
    <text evidence="5">The sequence shown here is derived from an EMBL/GenBank/DDBJ whole genome shotgun (WGS) entry which is preliminary data.</text>
</comment>
<evidence type="ECO:0000256" key="1">
    <source>
        <dbReference type="ARBA" id="ARBA00023015"/>
    </source>
</evidence>
<organism evidence="5 6">
    <name type="scientific">Halomonas colorata</name>
    <dbReference type="NCBI Taxonomy" id="2742615"/>
    <lineage>
        <taxon>Bacteria</taxon>
        <taxon>Pseudomonadati</taxon>
        <taxon>Pseudomonadota</taxon>
        <taxon>Gammaproteobacteria</taxon>
        <taxon>Oceanospirillales</taxon>
        <taxon>Halomonadaceae</taxon>
        <taxon>Halomonas</taxon>
    </lineage>
</organism>
<dbReference type="InterPro" id="IPR036390">
    <property type="entry name" value="WH_DNA-bd_sf"/>
</dbReference>